<evidence type="ECO:0000313" key="3">
    <source>
        <dbReference type="Proteomes" id="UP000274756"/>
    </source>
</evidence>
<accession>A0A0N4UGC1</accession>
<dbReference type="Proteomes" id="UP000038040">
    <property type="component" value="Unplaced"/>
</dbReference>
<gene>
    <name evidence="1" type="ORF">DME_LOCUS9643</name>
</gene>
<organism evidence="2 4">
    <name type="scientific">Dracunculus medinensis</name>
    <name type="common">Guinea worm</name>
    <dbReference type="NCBI Taxonomy" id="318479"/>
    <lineage>
        <taxon>Eukaryota</taxon>
        <taxon>Metazoa</taxon>
        <taxon>Ecdysozoa</taxon>
        <taxon>Nematoda</taxon>
        <taxon>Chromadorea</taxon>
        <taxon>Rhabditida</taxon>
        <taxon>Spirurina</taxon>
        <taxon>Dracunculoidea</taxon>
        <taxon>Dracunculidae</taxon>
        <taxon>Dracunculus</taxon>
    </lineage>
</organism>
<dbReference type="EMBL" id="UYYG01001187">
    <property type="protein sequence ID" value="VDN59670.1"/>
    <property type="molecule type" value="Genomic_DNA"/>
</dbReference>
<sequence length="126" mass="14323">MPRFMLCTMVDKVIHGDGSIYDAKGKIAELKLDKECFEEMVSVTGTKRFYHRWTTNRHAEKRWKHGKNASKAFVSKDSECGSIVQIDFGFVQSRQADVFSMLPNFSCQARNGAINIALRQGMVQLT</sequence>
<protein>
    <submittedName>
        <fullName evidence="4">Transposase</fullName>
    </submittedName>
</protein>
<evidence type="ECO:0000313" key="1">
    <source>
        <dbReference type="EMBL" id="VDN59670.1"/>
    </source>
</evidence>
<keyword evidence="3" id="KW-1185">Reference proteome</keyword>
<reference evidence="4" key="1">
    <citation type="submission" date="2017-02" db="UniProtKB">
        <authorList>
            <consortium name="WormBaseParasite"/>
        </authorList>
    </citation>
    <scope>IDENTIFICATION</scope>
</reference>
<dbReference type="Proteomes" id="UP000274756">
    <property type="component" value="Unassembled WGS sequence"/>
</dbReference>
<proteinExistence type="predicted"/>
<dbReference type="WBParaSite" id="DME_0000653201-mRNA-1">
    <property type="protein sequence ID" value="DME_0000653201-mRNA-1"/>
    <property type="gene ID" value="DME_0000653201"/>
</dbReference>
<evidence type="ECO:0000313" key="2">
    <source>
        <dbReference type="Proteomes" id="UP000038040"/>
    </source>
</evidence>
<evidence type="ECO:0000313" key="4">
    <source>
        <dbReference type="WBParaSite" id="DME_0000653201-mRNA-1"/>
    </source>
</evidence>
<reference evidence="1 3" key="2">
    <citation type="submission" date="2018-11" db="EMBL/GenBank/DDBJ databases">
        <authorList>
            <consortium name="Pathogen Informatics"/>
        </authorList>
    </citation>
    <scope>NUCLEOTIDE SEQUENCE [LARGE SCALE GENOMIC DNA]</scope>
</reference>
<name>A0A0N4UGC1_DRAME</name>
<dbReference type="AlphaFoldDB" id="A0A0N4UGC1"/>